<gene>
    <name evidence="1" type="ORF">M9H77_27344</name>
</gene>
<dbReference type="EMBL" id="CM044706">
    <property type="protein sequence ID" value="KAI5658551.1"/>
    <property type="molecule type" value="Genomic_DNA"/>
</dbReference>
<proteinExistence type="predicted"/>
<evidence type="ECO:0000313" key="2">
    <source>
        <dbReference type="Proteomes" id="UP001060085"/>
    </source>
</evidence>
<keyword evidence="2" id="KW-1185">Reference proteome</keyword>
<reference evidence="2" key="1">
    <citation type="journal article" date="2023" name="Nat. Plants">
        <title>Single-cell RNA sequencing provides a high-resolution roadmap for understanding the multicellular compartmentation of specialized metabolism.</title>
        <authorList>
            <person name="Sun S."/>
            <person name="Shen X."/>
            <person name="Li Y."/>
            <person name="Li Y."/>
            <person name="Wang S."/>
            <person name="Li R."/>
            <person name="Zhang H."/>
            <person name="Shen G."/>
            <person name="Guo B."/>
            <person name="Wei J."/>
            <person name="Xu J."/>
            <person name="St-Pierre B."/>
            <person name="Chen S."/>
            <person name="Sun C."/>
        </authorList>
    </citation>
    <scope>NUCLEOTIDE SEQUENCE [LARGE SCALE GENOMIC DNA]</scope>
</reference>
<accession>A0ACC0AD82</accession>
<protein>
    <submittedName>
        <fullName evidence="1">Uncharacterized protein</fullName>
    </submittedName>
</protein>
<sequence>MALSCYSNWDEETEANLKWNIQPQMELLPPNPEFLLEVDSNNLLFSDNSHVDPFMDYCYSQELFNYNSSSSSSSLLPFISSPQENLYSLVSEIFPPVQEYYEQPNYHYNLKRQKVYEEESFINPGFLLPNPTTGLSQNLEILGPFPSFGNINNNVPSVCGNKTVEATKKGGSFSAQSIAARQRRRKITEKTQELGKLIPGGQKMNTAEMFSAAFKYIKFLQTQVRILETMASIHQESGDSFENEELESLVGSSLIQEKLYAAGKCLVPKKLVKYIANNHKIQPNFNENSSSDITKLV</sequence>
<organism evidence="1 2">
    <name type="scientific">Catharanthus roseus</name>
    <name type="common">Madagascar periwinkle</name>
    <name type="synonym">Vinca rosea</name>
    <dbReference type="NCBI Taxonomy" id="4058"/>
    <lineage>
        <taxon>Eukaryota</taxon>
        <taxon>Viridiplantae</taxon>
        <taxon>Streptophyta</taxon>
        <taxon>Embryophyta</taxon>
        <taxon>Tracheophyta</taxon>
        <taxon>Spermatophyta</taxon>
        <taxon>Magnoliopsida</taxon>
        <taxon>eudicotyledons</taxon>
        <taxon>Gunneridae</taxon>
        <taxon>Pentapetalae</taxon>
        <taxon>asterids</taxon>
        <taxon>lamiids</taxon>
        <taxon>Gentianales</taxon>
        <taxon>Apocynaceae</taxon>
        <taxon>Rauvolfioideae</taxon>
        <taxon>Vinceae</taxon>
        <taxon>Catharanthinae</taxon>
        <taxon>Catharanthus</taxon>
    </lineage>
</organism>
<dbReference type="Proteomes" id="UP001060085">
    <property type="component" value="Linkage Group LG06"/>
</dbReference>
<name>A0ACC0AD82_CATRO</name>
<evidence type="ECO:0000313" key="1">
    <source>
        <dbReference type="EMBL" id="KAI5658551.1"/>
    </source>
</evidence>
<comment type="caution">
    <text evidence="1">The sequence shown here is derived from an EMBL/GenBank/DDBJ whole genome shotgun (WGS) entry which is preliminary data.</text>
</comment>